<sequence length="76" mass="7835">MSGPAPPAPGSACPSLPWRLASVAVIGTVGALSRGFLYGLNHVEVTGLDHLTGVLDQRRTQGRECGLLTVCNHVGV</sequence>
<dbReference type="RefSeq" id="XP_040653926.1">
    <property type="nucleotide sequence ID" value="XM_040803822.1"/>
</dbReference>
<reference evidence="1 2" key="1">
    <citation type="journal article" date="2016" name="Sci. Rep.">
        <title>Insights into Adaptations to a Near-Obligate Nematode Endoparasitic Lifestyle from the Finished Genome of Drechmeria coniospora.</title>
        <authorList>
            <person name="Zhang L."/>
            <person name="Zhou Z."/>
            <person name="Guo Q."/>
            <person name="Fokkens L."/>
            <person name="Miskei M."/>
            <person name="Pocsi I."/>
            <person name="Zhang W."/>
            <person name="Chen M."/>
            <person name="Wang L."/>
            <person name="Sun Y."/>
            <person name="Donzelli B.G."/>
            <person name="Gibson D.M."/>
            <person name="Nelson D.R."/>
            <person name="Luo J.G."/>
            <person name="Rep M."/>
            <person name="Liu H."/>
            <person name="Yang S."/>
            <person name="Wang J."/>
            <person name="Krasnoff S.B."/>
            <person name="Xu Y."/>
            <person name="Molnar I."/>
            <person name="Lin M."/>
        </authorList>
    </citation>
    <scope>NUCLEOTIDE SEQUENCE [LARGE SCALE GENOMIC DNA]</scope>
    <source>
        <strain evidence="1 2">ARSEF 6962</strain>
    </source>
</reference>
<accession>A0A151GBZ3</accession>
<keyword evidence="2" id="KW-1185">Reference proteome</keyword>
<name>A0A151GBZ3_DRECN</name>
<dbReference type="AlphaFoldDB" id="A0A151GBZ3"/>
<organism evidence="1 2">
    <name type="scientific">Drechmeria coniospora</name>
    <name type="common">Nematophagous fungus</name>
    <name type="synonym">Meria coniospora</name>
    <dbReference type="NCBI Taxonomy" id="98403"/>
    <lineage>
        <taxon>Eukaryota</taxon>
        <taxon>Fungi</taxon>
        <taxon>Dikarya</taxon>
        <taxon>Ascomycota</taxon>
        <taxon>Pezizomycotina</taxon>
        <taxon>Sordariomycetes</taxon>
        <taxon>Hypocreomycetidae</taxon>
        <taxon>Hypocreales</taxon>
        <taxon>Ophiocordycipitaceae</taxon>
        <taxon>Drechmeria</taxon>
    </lineage>
</organism>
<evidence type="ECO:0000313" key="1">
    <source>
        <dbReference type="EMBL" id="KYK54574.1"/>
    </source>
</evidence>
<comment type="caution">
    <text evidence="1">The sequence shown here is derived from an EMBL/GenBank/DDBJ whole genome shotgun (WGS) entry which is preliminary data.</text>
</comment>
<dbReference type="InParanoid" id="A0A151GBZ3"/>
<dbReference type="GeneID" id="63719177"/>
<dbReference type="STRING" id="98403.A0A151GBZ3"/>
<proteinExistence type="predicted"/>
<dbReference type="Proteomes" id="UP000076580">
    <property type="component" value="Chromosome 03"/>
</dbReference>
<gene>
    <name evidence="1" type="ORF">DCS_06534</name>
</gene>
<evidence type="ECO:0000313" key="2">
    <source>
        <dbReference type="Proteomes" id="UP000076580"/>
    </source>
</evidence>
<protein>
    <submittedName>
        <fullName evidence="1">Uncharacterized protein</fullName>
    </submittedName>
</protein>
<dbReference type="EMBL" id="LAYC01000003">
    <property type="protein sequence ID" value="KYK54574.1"/>
    <property type="molecule type" value="Genomic_DNA"/>
</dbReference>